<dbReference type="AlphaFoldDB" id="A0A1D7QCI2"/>
<evidence type="ECO:0000313" key="2">
    <source>
        <dbReference type="EMBL" id="AOM76406.1"/>
    </source>
</evidence>
<protein>
    <submittedName>
        <fullName evidence="2">Uncharacterized protein</fullName>
    </submittedName>
</protein>
<dbReference type="RefSeq" id="WP_069378102.1">
    <property type="nucleotide sequence ID" value="NZ_CP017141.1"/>
</dbReference>
<feature type="transmembrane region" description="Helical" evidence="1">
    <location>
        <begin position="137"/>
        <end position="160"/>
    </location>
</feature>
<feature type="transmembrane region" description="Helical" evidence="1">
    <location>
        <begin position="95"/>
        <end position="117"/>
    </location>
</feature>
<dbReference type="KEGG" id="psty:BFS30_04100"/>
<keyword evidence="3" id="KW-1185">Reference proteome</keyword>
<gene>
    <name evidence="2" type="ORF">BFS30_04100</name>
</gene>
<accession>A0A1D7QCI2</accession>
<dbReference type="OrthoDB" id="8114024at2"/>
<evidence type="ECO:0000313" key="3">
    <source>
        <dbReference type="Proteomes" id="UP000094313"/>
    </source>
</evidence>
<keyword evidence="1" id="KW-0472">Membrane</keyword>
<name>A0A1D7QCI2_9SPHI</name>
<proteinExistence type="predicted"/>
<feature type="transmembrane region" description="Helical" evidence="1">
    <location>
        <begin position="61"/>
        <end position="83"/>
    </location>
</feature>
<dbReference type="GO" id="GO:0016020">
    <property type="term" value="C:membrane"/>
    <property type="evidence" value="ECO:0007669"/>
    <property type="project" value="InterPro"/>
</dbReference>
<feature type="transmembrane region" description="Helical" evidence="1">
    <location>
        <begin position="20"/>
        <end position="41"/>
    </location>
</feature>
<keyword evidence="1" id="KW-1133">Transmembrane helix</keyword>
<keyword evidence="1" id="KW-0812">Transmembrane</keyword>
<feature type="transmembrane region" description="Helical" evidence="1">
    <location>
        <begin position="167"/>
        <end position="187"/>
    </location>
</feature>
<organism evidence="2 3">
    <name type="scientific">Pedobacter steynii</name>
    <dbReference type="NCBI Taxonomy" id="430522"/>
    <lineage>
        <taxon>Bacteria</taxon>
        <taxon>Pseudomonadati</taxon>
        <taxon>Bacteroidota</taxon>
        <taxon>Sphingobacteriia</taxon>
        <taxon>Sphingobacteriales</taxon>
        <taxon>Sphingobacteriaceae</taxon>
        <taxon>Pedobacter</taxon>
    </lineage>
</organism>
<dbReference type="Proteomes" id="UP000094313">
    <property type="component" value="Chromosome"/>
</dbReference>
<evidence type="ECO:0000256" key="1">
    <source>
        <dbReference type="SAM" id="Phobius"/>
    </source>
</evidence>
<reference evidence="2 3" key="1">
    <citation type="submission" date="2016-08" db="EMBL/GenBank/DDBJ databases">
        <authorList>
            <person name="Seilhamer J.J."/>
        </authorList>
    </citation>
    <scope>NUCLEOTIDE SEQUENCE [LARGE SCALE GENOMIC DNA]</scope>
    <source>
        <strain evidence="2 3">DX4</strain>
    </source>
</reference>
<sequence>MTTIKNNLFSRSNAKKLHYFSGLTLAVFIAFHLFNQLYSLAGPAAHIEMMETFRKLYRHPVLETLLMVAVSFQLITGISMLFNKRKKNRIEKLQIYSGLYLSYFLLAHVAAVLYGRYLQLDTNFNFAAAGLNDDPAMLYFIPYYFFAVLAIFLHVAAIHYLKTGSALVAWIIGSIGVLVAIGIIIGYTDSFHFRKVPAEYLQFVRAFFGGS</sequence>
<dbReference type="InterPro" id="IPR034804">
    <property type="entry name" value="SQR/QFR_C/D"/>
</dbReference>
<dbReference type="Gene3D" id="1.20.1300.10">
    <property type="entry name" value="Fumarate reductase/succinate dehydrogenase, transmembrane subunit"/>
    <property type="match status" value="1"/>
</dbReference>
<dbReference type="SUPFAM" id="SSF81343">
    <property type="entry name" value="Fumarate reductase respiratory complex transmembrane subunits"/>
    <property type="match status" value="1"/>
</dbReference>
<dbReference type="EMBL" id="CP017141">
    <property type="protein sequence ID" value="AOM76406.1"/>
    <property type="molecule type" value="Genomic_DNA"/>
</dbReference>